<keyword evidence="3" id="KW-1185">Reference proteome</keyword>
<evidence type="ECO:0000313" key="3">
    <source>
        <dbReference type="Proteomes" id="UP000225706"/>
    </source>
</evidence>
<dbReference type="SUPFAM" id="SSF47986">
    <property type="entry name" value="DEATH domain"/>
    <property type="match status" value="1"/>
</dbReference>
<keyword evidence="1" id="KW-0812">Transmembrane</keyword>
<dbReference type="OrthoDB" id="5990258at2759"/>
<evidence type="ECO:0008006" key="4">
    <source>
        <dbReference type="Google" id="ProtNLM"/>
    </source>
</evidence>
<protein>
    <recommendedName>
        <fullName evidence="4">TNFR-Cys domain-containing protein</fullName>
    </recommendedName>
</protein>
<dbReference type="Gene3D" id="1.10.533.10">
    <property type="entry name" value="Death Domain, Fas"/>
    <property type="match status" value="1"/>
</dbReference>
<keyword evidence="1" id="KW-1133">Transmembrane helix</keyword>
<name>A0A2B4SGK5_STYPI</name>
<proteinExistence type="predicted"/>
<dbReference type="EMBL" id="LSMT01000097">
    <property type="protein sequence ID" value="PFX27718.1"/>
    <property type="molecule type" value="Genomic_DNA"/>
</dbReference>
<comment type="caution">
    <text evidence="2">The sequence shown here is derived from an EMBL/GenBank/DDBJ whole genome shotgun (WGS) entry which is preliminary data.</text>
</comment>
<gene>
    <name evidence="2" type="ORF">AWC38_SpisGene7579</name>
</gene>
<evidence type="ECO:0000256" key="1">
    <source>
        <dbReference type="SAM" id="Phobius"/>
    </source>
</evidence>
<sequence length="446" mass="50819">MAIPEWKTVLLLFAAVVLISHEVMWQWWWWRLDHVGATNDTCLPGNYKLIGKDSITFKCELCRPCGNGMKLSPPCGSTLTLDTIVRCAPIATHATKRIPRKTYLPTKAIKLTHLKHGKGTNNLQRRNGNVLTWSPLEVNDIYKTERLDDSNVSKMDDVDFEHFVLPKSSKAAIPRTTSAPPRTHSLPYTIKRWEKKHDDKSLLFSSNEQQRPKGWIQQLKRPKHFTTPYISPEVLHETSPNTTWRSQIINITYVLGGFPWAEVVAFVAIALIFALFVVAVWLLYSVRHIIWKKKCRGYQVLSESEESIEEMSYSSDNSDHINVKNSTDLSTSPVDLKGLILSELPPDVEDILVERLDVRRNGERFYGWQEVGAAFKICRNELRHLKIEYKRENGSPTSKLLLKLGTCKCATVSDLVNVLNGRRVNRPDIASLVIQSIQAISNSPHE</sequence>
<organism evidence="2 3">
    <name type="scientific">Stylophora pistillata</name>
    <name type="common">Smooth cauliflower coral</name>
    <dbReference type="NCBI Taxonomy" id="50429"/>
    <lineage>
        <taxon>Eukaryota</taxon>
        <taxon>Metazoa</taxon>
        <taxon>Cnidaria</taxon>
        <taxon>Anthozoa</taxon>
        <taxon>Hexacorallia</taxon>
        <taxon>Scleractinia</taxon>
        <taxon>Astrocoeniina</taxon>
        <taxon>Pocilloporidae</taxon>
        <taxon>Stylophora</taxon>
    </lineage>
</organism>
<feature type="transmembrane region" description="Helical" evidence="1">
    <location>
        <begin position="9"/>
        <end position="30"/>
    </location>
</feature>
<reference evidence="3" key="1">
    <citation type="journal article" date="2017" name="bioRxiv">
        <title>Comparative analysis of the genomes of Stylophora pistillata and Acropora digitifera provides evidence for extensive differences between species of corals.</title>
        <authorList>
            <person name="Voolstra C.R."/>
            <person name="Li Y."/>
            <person name="Liew Y.J."/>
            <person name="Baumgarten S."/>
            <person name="Zoccola D."/>
            <person name="Flot J.-F."/>
            <person name="Tambutte S."/>
            <person name="Allemand D."/>
            <person name="Aranda M."/>
        </authorList>
    </citation>
    <scope>NUCLEOTIDE SEQUENCE [LARGE SCALE GENOMIC DNA]</scope>
</reference>
<evidence type="ECO:0000313" key="2">
    <source>
        <dbReference type="EMBL" id="PFX27718.1"/>
    </source>
</evidence>
<keyword evidence="1" id="KW-0472">Membrane</keyword>
<accession>A0A2B4SGK5</accession>
<feature type="transmembrane region" description="Helical" evidence="1">
    <location>
        <begin position="263"/>
        <end position="284"/>
    </location>
</feature>
<dbReference type="Proteomes" id="UP000225706">
    <property type="component" value="Unassembled WGS sequence"/>
</dbReference>
<dbReference type="InterPro" id="IPR011029">
    <property type="entry name" value="DEATH-like_dom_sf"/>
</dbReference>
<dbReference type="AlphaFoldDB" id="A0A2B4SGK5"/>